<evidence type="ECO:0000256" key="7">
    <source>
        <dbReference type="SAM" id="Phobius"/>
    </source>
</evidence>
<evidence type="ECO:0000256" key="1">
    <source>
        <dbReference type="ARBA" id="ARBA00004651"/>
    </source>
</evidence>
<feature type="transmembrane region" description="Helical" evidence="7">
    <location>
        <begin position="73"/>
        <end position="93"/>
    </location>
</feature>
<dbReference type="InterPro" id="IPR003856">
    <property type="entry name" value="LPS_length_determ_N"/>
</dbReference>
<organism evidence="10 11">
    <name type="scientific">Geomonas terrae</name>
    <dbReference type="NCBI Taxonomy" id="2562681"/>
    <lineage>
        <taxon>Bacteria</taxon>
        <taxon>Pseudomonadati</taxon>
        <taxon>Thermodesulfobacteriota</taxon>
        <taxon>Desulfuromonadia</taxon>
        <taxon>Geobacterales</taxon>
        <taxon>Geobacteraceae</taxon>
        <taxon>Geomonas</taxon>
    </lineage>
</organism>
<feature type="domain" description="Tyrosine-protein kinase G-rich" evidence="9">
    <location>
        <begin position="299"/>
        <end position="374"/>
    </location>
</feature>
<dbReference type="AlphaFoldDB" id="A0A4S1CCC2"/>
<feature type="transmembrane region" description="Helical" evidence="7">
    <location>
        <begin position="356"/>
        <end position="375"/>
    </location>
</feature>
<keyword evidence="6" id="KW-0175">Coiled coil</keyword>
<keyword evidence="2" id="KW-1003">Cell membrane</keyword>
<feature type="transmembrane region" description="Helical" evidence="7">
    <location>
        <begin position="35"/>
        <end position="53"/>
    </location>
</feature>
<keyword evidence="4 7" id="KW-1133">Transmembrane helix</keyword>
<feature type="coiled-coil region" evidence="6">
    <location>
        <begin position="196"/>
        <end position="281"/>
    </location>
</feature>
<protein>
    <submittedName>
        <fullName evidence="10">Lipopolysaccharide biosynthesis protein</fullName>
    </submittedName>
</protein>
<evidence type="ECO:0000259" key="9">
    <source>
        <dbReference type="Pfam" id="PF13807"/>
    </source>
</evidence>
<dbReference type="PANTHER" id="PTHR32309:SF13">
    <property type="entry name" value="FERRIC ENTEROBACTIN TRANSPORT PROTEIN FEPE"/>
    <property type="match status" value="1"/>
</dbReference>
<keyword evidence="5 7" id="KW-0472">Membrane</keyword>
<evidence type="ECO:0000256" key="4">
    <source>
        <dbReference type="ARBA" id="ARBA00022989"/>
    </source>
</evidence>
<proteinExistence type="predicted"/>
<comment type="caution">
    <text evidence="10">The sequence shown here is derived from an EMBL/GenBank/DDBJ whole genome shotgun (WGS) entry which is preliminary data.</text>
</comment>
<dbReference type="InterPro" id="IPR032807">
    <property type="entry name" value="GNVR"/>
</dbReference>
<reference evidence="10 11" key="1">
    <citation type="submission" date="2019-04" db="EMBL/GenBank/DDBJ databases">
        <title>Geobacter oryzae sp. nov., ferric-reducing bacteria isolated from paddy soil.</title>
        <authorList>
            <person name="Xu Z."/>
            <person name="Masuda Y."/>
            <person name="Itoh H."/>
            <person name="Senoo K."/>
        </authorList>
    </citation>
    <scope>NUCLEOTIDE SEQUENCE [LARGE SCALE GENOMIC DNA]</scope>
    <source>
        <strain evidence="10 11">Red111</strain>
    </source>
</reference>
<dbReference type="GO" id="GO:0005886">
    <property type="term" value="C:plasma membrane"/>
    <property type="evidence" value="ECO:0007669"/>
    <property type="project" value="UniProtKB-SubCell"/>
</dbReference>
<comment type="subcellular location">
    <subcellularLocation>
        <location evidence="1">Cell membrane</location>
        <topology evidence="1">Multi-pass membrane protein</topology>
    </subcellularLocation>
</comment>
<dbReference type="RefSeq" id="WP_135871789.1">
    <property type="nucleotide sequence ID" value="NZ_SRSC01000004.1"/>
</dbReference>
<accession>A0A4S1CCC2</accession>
<evidence type="ECO:0000313" key="10">
    <source>
        <dbReference type="EMBL" id="TGU70606.1"/>
    </source>
</evidence>
<dbReference type="InterPro" id="IPR050445">
    <property type="entry name" value="Bact_polysacc_biosynth/exp"/>
</dbReference>
<dbReference type="EMBL" id="SRSC01000004">
    <property type="protein sequence ID" value="TGU70606.1"/>
    <property type="molecule type" value="Genomic_DNA"/>
</dbReference>
<dbReference type="PANTHER" id="PTHR32309">
    <property type="entry name" value="TYROSINE-PROTEIN KINASE"/>
    <property type="match status" value="1"/>
</dbReference>
<evidence type="ECO:0000256" key="5">
    <source>
        <dbReference type="ARBA" id="ARBA00023136"/>
    </source>
</evidence>
<evidence type="ECO:0000259" key="8">
    <source>
        <dbReference type="Pfam" id="PF02706"/>
    </source>
</evidence>
<sequence>MSDTPKSATFLPDDHGSARPSLTDYILVIAKYKTMVLSMTMAAVVIASVYAFMLPDVYSAKTMVFPGEEDKGMVGAMVAQLGGVAGAVGGLGGNSKAELYVTMLKSETVKDSIIDRFKLMQLYKADYRADAYNALDAKTTISLGKKDGVITITMDEADPKLAAAIANEYVEQLGKLASQLNMSKASDNTVFLEKRVAEARTNLRHAEDALKEFQTKNKAISVTDQAKATVEGVAQLRAQLALIEVELGALRARFTESSQEVKLAKENAASLQHQIAKLEGNGTGSSTIPSVGAMPQIGNEYLRLMREFKIQEALVEMLTKQLELSKYSQAKDVSPFQVLQRAKVPEFRSKPMRRKIVKIAAVFSFIFSVSFALFLEGVSNMPEADKQRWIYVFKKFKW</sequence>
<evidence type="ECO:0000256" key="6">
    <source>
        <dbReference type="SAM" id="Coils"/>
    </source>
</evidence>
<keyword evidence="3 7" id="KW-0812">Transmembrane</keyword>
<evidence type="ECO:0000256" key="2">
    <source>
        <dbReference type="ARBA" id="ARBA00022475"/>
    </source>
</evidence>
<evidence type="ECO:0000313" key="11">
    <source>
        <dbReference type="Proteomes" id="UP000306416"/>
    </source>
</evidence>
<evidence type="ECO:0000256" key="3">
    <source>
        <dbReference type="ARBA" id="ARBA00022692"/>
    </source>
</evidence>
<keyword evidence="11" id="KW-1185">Reference proteome</keyword>
<feature type="domain" description="Polysaccharide chain length determinant N-terminal" evidence="8">
    <location>
        <begin position="22"/>
        <end position="115"/>
    </location>
</feature>
<name>A0A4S1CCC2_9BACT</name>
<dbReference type="Pfam" id="PF13807">
    <property type="entry name" value="GNVR"/>
    <property type="match status" value="1"/>
</dbReference>
<dbReference type="Pfam" id="PF02706">
    <property type="entry name" value="Wzz"/>
    <property type="match status" value="1"/>
</dbReference>
<dbReference type="Proteomes" id="UP000306416">
    <property type="component" value="Unassembled WGS sequence"/>
</dbReference>
<dbReference type="GO" id="GO:0004713">
    <property type="term" value="F:protein tyrosine kinase activity"/>
    <property type="evidence" value="ECO:0007669"/>
    <property type="project" value="TreeGrafter"/>
</dbReference>
<gene>
    <name evidence="10" type="ORF">E4633_16520</name>
</gene>